<gene>
    <name evidence="2" type="ORF">ACFFLS_16985</name>
</gene>
<keyword evidence="3" id="KW-1185">Reference proteome</keyword>
<evidence type="ECO:0000313" key="3">
    <source>
        <dbReference type="Proteomes" id="UP001589734"/>
    </source>
</evidence>
<feature type="transmembrane region" description="Helical" evidence="1">
    <location>
        <begin position="103"/>
        <end position="121"/>
    </location>
</feature>
<name>A0ABV6BTI3_9FLAO</name>
<organism evidence="2 3">
    <name type="scientific">Flavobacterium procerum</name>
    <dbReference type="NCBI Taxonomy" id="1455569"/>
    <lineage>
        <taxon>Bacteria</taxon>
        <taxon>Pseudomonadati</taxon>
        <taxon>Bacteroidota</taxon>
        <taxon>Flavobacteriia</taxon>
        <taxon>Flavobacteriales</taxon>
        <taxon>Flavobacteriaceae</taxon>
        <taxon>Flavobacterium</taxon>
    </lineage>
</organism>
<dbReference type="EMBL" id="JBHLYW010000010">
    <property type="protein sequence ID" value="MFC0078745.1"/>
    <property type="molecule type" value="Genomic_DNA"/>
</dbReference>
<evidence type="ECO:0000256" key="1">
    <source>
        <dbReference type="SAM" id="Phobius"/>
    </source>
</evidence>
<keyword evidence="1" id="KW-0472">Membrane</keyword>
<protein>
    <submittedName>
        <fullName evidence="2">Uncharacterized protein</fullName>
    </submittedName>
</protein>
<keyword evidence="1" id="KW-1133">Transmembrane helix</keyword>
<proteinExistence type="predicted"/>
<reference evidence="2 3" key="1">
    <citation type="submission" date="2024-09" db="EMBL/GenBank/DDBJ databases">
        <authorList>
            <person name="Sun Q."/>
            <person name="Mori K."/>
        </authorList>
    </citation>
    <scope>NUCLEOTIDE SEQUENCE [LARGE SCALE GENOMIC DNA]</scope>
    <source>
        <strain evidence="2 3">CGMCC 1.12926</strain>
    </source>
</reference>
<dbReference type="Proteomes" id="UP001589734">
    <property type="component" value="Unassembled WGS sequence"/>
</dbReference>
<feature type="transmembrane region" description="Helical" evidence="1">
    <location>
        <begin position="55"/>
        <end position="74"/>
    </location>
</feature>
<dbReference type="RefSeq" id="WP_379684322.1">
    <property type="nucleotide sequence ID" value="NZ_JBHLYW010000010.1"/>
</dbReference>
<comment type="caution">
    <text evidence="2">The sequence shown here is derived from an EMBL/GenBank/DDBJ whole genome shotgun (WGS) entry which is preliminary data.</text>
</comment>
<keyword evidence="1" id="KW-0812">Transmembrane</keyword>
<evidence type="ECO:0000313" key="2">
    <source>
        <dbReference type="EMBL" id="MFC0078745.1"/>
    </source>
</evidence>
<sequence length="131" mass="14917">MKETDKNLESLIQKIMADQKPESPSLDFTAKLMSEILVLEEKKASVYKPLISKSAWFVLFAALLGLVTYVSLFSGTDTDMGLGKQYVDKIYDSFSTIHFSKNVFYSILVVPIMILIQVGLLKNYFDKKYQI</sequence>
<accession>A0ABV6BTI3</accession>